<feature type="transmembrane region" description="Helical" evidence="9">
    <location>
        <begin position="103"/>
        <end position="128"/>
    </location>
</feature>
<evidence type="ECO:0000256" key="9">
    <source>
        <dbReference type="SAM" id="Phobius"/>
    </source>
</evidence>
<dbReference type="InterPro" id="IPR035952">
    <property type="entry name" value="Rhomboid-like_sf"/>
</dbReference>
<dbReference type="AlphaFoldDB" id="A0A1H7QR90"/>
<dbReference type="EMBL" id="FOBI01000012">
    <property type="protein sequence ID" value="SEL50228.1"/>
    <property type="molecule type" value="Genomic_DNA"/>
</dbReference>
<name>A0A1H7QR90_9GAMM</name>
<evidence type="ECO:0000259" key="10">
    <source>
        <dbReference type="Pfam" id="PF01694"/>
    </source>
</evidence>
<dbReference type="Proteomes" id="UP000199297">
    <property type="component" value="Unassembled WGS sequence"/>
</dbReference>
<keyword evidence="13" id="KW-1185">Reference proteome</keyword>
<dbReference type="InterPro" id="IPR038236">
    <property type="entry name" value="GlpG_N_sf"/>
</dbReference>
<accession>A0A1H7QR90</accession>
<dbReference type="InterPro" id="IPR022732">
    <property type="entry name" value="Peptidase_S54_GlpG_N"/>
</dbReference>
<sequence length="286" mass="32290">MSLPLEALVKVRQQNIALLFCDYLKSHQVQTQVVKETDGFVIYCQQDQYEFARQEFEQFIANPSHAKYQQAAWHNGNITALDDNTPSLLSSFKAQFFQHAGGVTLVVFALCWAAFMLSNFGWAQAVFYHLQFYPTLSVEAMLQAPHRLLGPAFIHFSWLHIAFNTMWWWQLGGSIERLLGSTNLFALLVVSALVSNVGQYLVDGPNFGGLSGVVYALVGYVWWYGWLMPEKGLALSTPIIGFMLFWLLLGYTSFMPINVANTAHLLGLVSGCLFAYGKFCQTKWLN</sequence>
<reference evidence="13" key="1">
    <citation type="submission" date="2016-10" db="EMBL/GenBank/DDBJ databases">
        <authorList>
            <person name="Varghese N."/>
            <person name="Submissions S."/>
        </authorList>
    </citation>
    <scope>NUCLEOTIDE SEQUENCE [LARGE SCALE GENOMIC DNA]</scope>
    <source>
        <strain evidence="13">CGMCC 1.9127</strain>
    </source>
</reference>
<evidence type="ECO:0000256" key="8">
    <source>
        <dbReference type="ARBA" id="ARBA00023136"/>
    </source>
</evidence>
<evidence type="ECO:0000256" key="2">
    <source>
        <dbReference type="ARBA" id="ARBA00009045"/>
    </source>
</evidence>
<feature type="transmembrane region" description="Helical" evidence="9">
    <location>
        <begin position="257"/>
        <end position="276"/>
    </location>
</feature>
<evidence type="ECO:0000256" key="6">
    <source>
        <dbReference type="ARBA" id="ARBA00022801"/>
    </source>
</evidence>
<evidence type="ECO:0000259" key="11">
    <source>
        <dbReference type="Pfam" id="PF12122"/>
    </source>
</evidence>
<dbReference type="PANTHER" id="PTHR43731">
    <property type="entry name" value="RHOMBOID PROTEASE"/>
    <property type="match status" value="1"/>
</dbReference>
<comment type="subcellular location">
    <subcellularLocation>
        <location evidence="1">Membrane</location>
        <topology evidence="1">Multi-pass membrane protein</topology>
    </subcellularLocation>
</comment>
<dbReference type="RefSeq" id="WP_085285489.1">
    <property type="nucleotide sequence ID" value="NZ_FOBI01000012.1"/>
</dbReference>
<dbReference type="Pfam" id="PF12122">
    <property type="entry name" value="Rhomboid_N"/>
    <property type="match status" value="1"/>
</dbReference>
<feature type="transmembrane region" description="Helical" evidence="9">
    <location>
        <begin position="207"/>
        <end position="226"/>
    </location>
</feature>
<gene>
    <name evidence="12" type="ORF">SAMN05216262_11268</name>
</gene>
<protein>
    <submittedName>
        <fullName evidence="12">GlpG protein</fullName>
    </submittedName>
</protein>
<keyword evidence="8 9" id="KW-0472">Membrane</keyword>
<evidence type="ECO:0000256" key="5">
    <source>
        <dbReference type="ARBA" id="ARBA00022692"/>
    </source>
</evidence>
<dbReference type="Pfam" id="PF01694">
    <property type="entry name" value="Rhomboid"/>
    <property type="match status" value="1"/>
</dbReference>
<dbReference type="Gene3D" id="1.20.1540.10">
    <property type="entry name" value="Rhomboid-like"/>
    <property type="match status" value="1"/>
</dbReference>
<dbReference type="GO" id="GO:0016020">
    <property type="term" value="C:membrane"/>
    <property type="evidence" value="ECO:0007669"/>
    <property type="project" value="UniProtKB-SubCell"/>
</dbReference>
<organism evidence="12 13">
    <name type="scientific">Colwellia chukchiensis</name>
    <dbReference type="NCBI Taxonomy" id="641665"/>
    <lineage>
        <taxon>Bacteria</taxon>
        <taxon>Pseudomonadati</taxon>
        <taxon>Pseudomonadota</taxon>
        <taxon>Gammaproteobacteria</taxon>
        <taxon>Alteromonadales</taxon>
        <taxon>Colwelliaceae</taxon>
        <taxon>Colwellia</taxon>
    </lineage>
</organism>
<evidence type="ECO:0000256" key="1">
    <source>
        <dbReference type="ARBA" id="ARBA00004141"/>
    </source>
</evidence>
<dbReference type="GO" id="GO:0006508">
    <property type="term" value="P:proteolysis"/>
    <property type="evidence" value="ECO:0007669"/>
    <property type="project" value="InterPro"/>
</dbReference>
<keyword evidence="3" id="KW-1003">Cell membrane</keyword>
<dbReference type="InterPro" id="IPR023662">
    <property type="entry name" value="Rhomboid_protease_GlpG"/>
</dbReference>
<dbReference type="Gene3D" id="3.30.70.2350">
    <property type="match status" value="1"/>
</dbReference>
<dbReference type="OrthoDB" id="9778341at2"/>
<proteinExistence type="inferred from homology"/>
<keyword evidence="6" id="KW-0378">Hydrolase</keyword>
<feature type="transmembrane region" description="Helical" evidence="9">
    <location>
        <begin position="148"/>
        <end position="169"/>
    </location>
</feature>
<dbReference type="InterPro" id="IPR050925">
    <property type="entry name" value="Rhomboid_protease_S54"/>
</dbReference>
<evidence type="ECO:0000256" key="3">
    <source>
        <dbReference type="ARBA" id="ARBA00022475"/>
    </source>
</evidence>
<dbReference type="InterPro" id="IPR022764">
    <property type="entry name" value="Peptidase_S54_rhomboid_dom"/>
</dbReference>
<comment type="similarity">
    <text evidence="2">Belongs to the peptidase S54 family.</text>
</comment>
<keyword evidence="5 9" id="KW-0812">Transmembrane</keyword>
<feature type="domain" description="Peptidase S54 GlpG peptidase N-terminal" evidence="11">
    <location>
        <begin position="8"/>
        <end position="78"/>
    </location>
</feature>
<keyword evidence="4" id="KW-0997">Cell inner membrane</keyword>
<feature type="transmembrane region" description="Helical" evidence="9">
    <location>
        <begin position="233"/>
        <end position="251"/>
    </location>
</feature>
<feature type="transmembrane region" description="Helical" evidence="9">
    <location>
        <begin position="181"/>
        <end position="201"/>
    </location>
</feature>
<evidence type="ECO:0000256" key="4">
    <source>
        <dbReference type="ARBA" id="ARBA00022519"/>
    </source>
</evidence>
<evidence type="ECO:0000313" key="12">
    <source>
        <dbReference type="EMBL" id="SEL50228.1"/>
    </source>
</evidence>
<feature type="domain" description="Peptidase S54 rhomboid" evidence="10">
    <location>
        <begin position="146"/>
        <end position="277"/>
    </location>
</feature>
<dbReference type="NCBIfam" id="TIGR04239">
    <property type="entry name" value="rhombo_GlpG"/>
    <property type="match status" value="1"/>
</dbReference>
<evidence type="ECO:0000313" key="13">
    <source>
        <dbReference type="Proteomes" id="UP000199297"/>
    </source>
</evidence>
<dbReference type="GO" id="GO:0004252">
    <property type="term" value="F:serine-type endopeptidase activity"/>
    <property type="evidence" value="ECO:0007669"/>
    <property type="project" value="InterPro"/>
</dbReference>
<evidence type="ECO:0000256" key="7">
    <source>
        <dbReference type="ARBA" id="ARBA00022989"/>
    </source>
</evidence>
<keyword evidence="7 9" id="KW-1133">Transmembrane helix</keyword>
<dbReference type="PANTHER" id="PTHR43731:SF14">
    <property type="entry name" value="PRESENILIN-ASSOCIATED RHOMBOID-LIKE PROTEIN, MITOCHONDRIAL"/>
    <property type="match status" value="1"/>
</dbReference>
<dbReference type="SUPFAM" id="SSF144091">
    <property type="entry name" value="Rhomboid-like"/>
    <property type="match status" value="1"/>
</dbReference>
<dbReference type="STRING" id="641665.GCA_002104455_01108"/>